<evidence type="ECO:0000256" key="1">
    <source>
        <dbReference type="ARBA" id="ARBA00022723"/>
    </source>
</evidence>
<dbReference type="SUPFAM" id="SSF144232">
    <property type="entry name" value="HIT/MYND zinc finger-like"/>
    <property type="match status" value="1"/>
</dbReference>
<keyword evidence="8" id="KW-1185">Reference proteome</keyword>
<keyword evidence="1" id="KW-0479">Metal-binding</keyword>
<dbReference type="OrthoDB" id="265717at2759"/>
<evidence type="ECO:0000256" key="5">
    <source>
        <dbReference type="SAM" id="MobiDB-lite"/>
    </source>
</evidence>
<dbReference type="InterPro" id="IPR050869">
    <property type="entry name" value="H3K4_H4K5_MeTrfase"/>
</dbReference>
<dbReference type="EMBL" id="OU892284">
    <property type="protein sequence ID" value="CAG9772118.1"/>
    <property type="molecule type" value="Genomic_DNA"/>
</dbReference>
<feature type="region of interest" description="Disordered" evidence="5">
    <location>
        <begin position="110"/>
        <end position="137"/>
    </location>
</feature>
<dbReference type="Gene3D" id="1.10.220.160">
    <property type="match status" value="1"/>
</dbReference>
<keyword evidence="2 4" id="KW-0863">Zinc-finger</keyword>
<evidence type="ECO:0000313" key="7">
    <source>
        <dbReference type="EMBL" id="CAG9772118.1"/>
    </source>
</evidence>
<dbReference type="GO" id="GO:0005634">
    <property type="term" value="C:nucleus"/>
    <property type="evidence" value="ECO:0007669"/>
    <property type="project" value="TreeGrafter"/>
</dbReference>
<evidence type="ECO:0000256" key="4">
    <source>
        <dbReference type="PROSITE-ProRule" id="PRU00134"/>
    </source>
</evidence>
<dbReference type="InterPro" id="IPR046341">
    <property type="entry name" value="SET_dom_sf"/>
</dbReference>
<organism evidence="7 8">
    <name type="scientific">Ceutorhynchus assimilis</name>
    <name type="common">cabbage seed weevil</name>
    <dbReference type="NCBI Taxonomy" id="467358"/>
    <lineage>
        <taxon>Eukaryota</taxon>
        <taxon>Metazoa</taxon>
        <taxon>Ecdysozoa</taxon>
        <taxon>Arthropoda</taxon>
        <taxon>Hexapoda</taxon>
        <taxon>Insecta</taxon>
        <taxon>Pterygota</taxon>
        <taxon>Neoptera</taxon>
        <taxon>Endopterygota</taxon>
        <taxon>Coleoptera</taxon>
        <taxon>Polyphaga</taxon>
        <taxon>Cucujiformia</taxon>
        <taxon>Curculionidae</taxon>
        <taxon>Ceutorhynchinae</taxon>
        <taxon>Ceutorhynchus</taxon>
    </lineage>
</organism>
<dbReference type="AlphaFoldDB" id="A0A9N9QMS2"/>
<feature type="compositionally biased region" description="Polar residues" evidence="5">
    <location>
        <begin position="112"/>
        <end position="123"/>
    </location>
</feature>
<feature type="domain" description="MYND-type" evidence="6">
    <location>
        <begin position="173"/>
        <end position="211"/>
    </location>
</feature>
<dbReference type="InterPro" id="IPR011990">
    <property type="entry name" value="TPR-like_helical_dom_sf"/>
</dbReference>
<protein>
    <recommendedName>
        <fullName evidence="6">MYND-type domain-containing protein</fullName>
    </recommendedName>
</protein>
<dbReference type="Pfam" id="PF01753">
    <property type="entry name" value="zf-MYND"/>
    <property type="match status" value="1"/>
</dbReference>
<dbReference type="GO" id="GO:0008270">
    <property type="term" value="F:zinc ion binding"/>
    <property type="evidence" value="ECO:0007669"/>
    <property type="project" value="UniProtKB-KW"/>
</dbReference>
<dbReference type="Proteomes" id="UP001152799">
    <property type="component" value="Chromosome 8"/>
</dbReference>
<sequence length="579" mass="65925">MALSSQPTNHHMWMLKTKSVLMGASEEQLHGLGSNPLAKKRCIKGFNSEENSYHVACACPTSSRTTRHDFVVHWTLKTLLKSLGAPEGAQRSLQFGKAAQTLTALFRKMPLSSPQKPGNTTAKASKDGVISEENCSDNNGMPIKKEVVPVGTTIHKEQPFVYSLSSKYRTECCDFCLKMGTDLLKCSNCKYVYYCGQACQKQAWAVHKQECKNLKRINPRILPDAARILFRLIRKLDKGGATVKGYYTEKNYRLWMDLMSHCEELKNDKRRMEHMSSLYAVLTEFQQEELPNFAEFMGLYGRMCVNSFNICNQEQQSLGVGIYLAASIIDHSCQPNALATFEGTTLILRTLETLPELDWSKVRISYIDVMATTEERRKDLLETYYFLCECPKCLAPENLVEIFGAQCPNKCCDNYIGISDNESVCAKCNTVATQEFINEFKKVVEITEMHINLDVCKVCLAKQKNVLYKYHLRRIKTLDLAFESAIDLEDFDSALEYGLELIDSYQKYYPTIHPLTGLLHLKLCKLLLFKNRTKEGIYHLRKASDILKITHGITNSVYKIEVLPLIQQCRFVLNINGLK</sequence>
<dbReference type="PANTHER" id="PTHR12197:SF251">
    <property type="entry name" value="EG:BACR7C10.4 PROTEIN"/>
    <property type="match status" value="1"/>
</dbReference>
<dbReference type="SUPFAM" id="SSF82199">
    <property type="entry name" value="SET domain"/>
    <property type="match status" value="1"/>
</dbReference>
<name>A0A9N9QMS2_9CUCU</name>
<reference evidence="7" key="1">
    <citation type="submission" date="2022-01" db="EMBL/GenBank/DDBJ databases">
        <authorList>
            <person name="King R."/>
        </authorList>
    </citation>
    <scope>NUCLEOTIDE SEQUENCE</scope>
</reference>
<keyword evidence="3" id="KW-0862">Zinc</keyword>
<accession>A0A9N9QMS2</accession>
<dbReference type="Gene3D" id="2.170.270.10">
    <property type="entry name" value="SET domain"/>
    <property type="match status" value="1"/>
</dbReference>
<dbReference type="PANTHER" id="PTHR12197">
    <property type="entry name" value="HISTONE-LYSINE N-METHYLTRANSFERASE SMYD"/>
    <property type="match status" value="1"/>
</dbReference>
<gene>
    <name evidence="7" type="ORF">CEUTPL_LOCUS12540</name>
</gene>
<evidence type="ECO:0000313" key="8">
    <source>
        <dbReference type="Proteomes" id="UP001152799"/>
    </source>
</evidence>
<dbReference type="PROSITE" id="PS50865">
    <property type="entry name" value="ZF_MYND_2"/>
    <property type="match status" value="1"/>
</dbReference>
<dbReference type="InterPro" id="IPR002893">
    <property type="entry name" value="Znf_MYND"/>
</dbReference>
<evidence type="ECO:0000256" key="2">
    <source>
        <dbReference type="ARBA" id="ARBA00022771"/>
    </source>
</evidence>
<evidence type="ECO:0000256" key="3">
    <source>
        <dbReference type="ARBA" id="ARBA00022833"/>
    </source>
</evidence>
<dbReference type="Gene3D" id="6.10.140.2220">
    <property type="match status" value="1"/>
</dbReference>
<dbReference type="Gene3D" id="1.25.40.970">
    <property type="match status" value="1"/>
</dbReference>
<proteinExistence type="predicted"/>
<evidence type="ECO:0000259" key="6">
    <source>
        <dbReference type="PROSITE" id="PS50865"/>
    </source>
</evidence>
<dbReference type="Gene3D" id="1.25.40.10">
    <property type="entry name" value="Tetratricopeptide repeat domain"/>
    <property type="match status" value="1"/>
</dbReference>